<dbReference type="EMBL" id="WWSC01000006">
    <property type="protein sequence ID" value="MZK41331.1"/>
    <property type="molecule type" value="Genomic_DNA"/>
</dbReference>
<feature type="repeat" description="TPR" evidence="1">
    <location>
        <begin position="54"/>
        <end position="87"/>
    </location>
</feature>
<dbReference type="GO" id="GO:0008168">
    <property type="term" value="F:methyltransferase activity"/>
    <property type="evidence" value="ECO:0007669"/>
    <property type="project" value="UniProtKB-KW"/>
</dbReference>
<evidence type="ECO:0000313" key="7">
    <source>
        <dbReference type="EMBL" id="MZK41331.1"/>
    </source>
</evidence>
<dbReference type="InterPro" id="IPR019734">
    <property type="entry name" value="TPR_rpt"/>
</dbReference>
<keyword evidence="3" id="KW-0489">Methyltransferase</keyword>
<reference evidence="11 12" key="2">
    <citation type="journal article" date="2019" name="Nat. Med.">
        <title>A library of human gut bacterial isolates paired with longitudinal multiomics data enables mechanistic microbiome research.</title>
        <authorList>
            <person name="Poyet M."/>
            <person name="Groussin M."/>
            <person name="Gibbons S.M."/>
            <person name="Avila-Pacheco J."/>
            <person name="Jiang X."/>
            <person name="Kearney S.M."/>
            <person name="Perrotta A.R."/>
            <person name="Berdy B."/>
            <person name="Zhao S."/>
            <person name="Lieberman T.D."/>
            <person name="Swanson P.K."/>
            <person name="Smith M."/>
            <person name="Roesemann S."/>
            <person name="Alexander J.E."/>
            <person name="Rich S.A."/>
            <person name="Livny J."/>
            <person name="Vlamakis H."/>
            <person name="Clish C."/>
            <person name="Bullock K."/>
            <person name="Deik A."/>
            <person name="Scott J."/>
            <person name="Pierce K.A."/>
            <person name="Xavier R.J."/>
            <person name="Alm E.J."/>
        </authorList>
    </citation>
    <scope>NUCLEOTIDE SEQUENCE [LARGE SCALE GENOMIC DNA]</scope>
    <source>
        <strain evidence="5 12">BIOML-A1</strain>
        <strain evidence="7 13">BIOML-A6</strain>
        <strain evidence="6 11">BIOML-A7</strain>
    </source>
</reference>
<feature type="signal peptide" evidence="2">
    <location>
        <begin position="1"/>
        <end position="21"/>
    </location>
</feature>
<protein>
    <submittedName>
        <fullName evidence="3">Predicted methyltransferase (Contains TPR repeat)</fullName>
    </submittedName>
    <submittedName>
        <fullName evidence="5">Tetratricopeptide repeat protein</fullName>
    </submittedName>
</protein>
<evidence type="ECO:0000313" key="13">
    <source>
        <dbReference type="Proteomes" id="UP000472916"/>
    </source>
</evidence>
<reference evidence="8" key="3">
    <citation type="journal article" date="2020" name="Cell Host Microbe">
        <title>Functional and Genomic Variation between Human-Derived Isolates of Lachnospiraceae Reveals Inter- and Intra-Species Diversity.</title>
        <authorList>
            <person name="Sorbara M.T."/>
            <person name="Littmann E.R."/>
            <person name="Fontana E."/>
            <person name="Moody T.U."/>
            <person name="Kohout C.E."/>
            <person name="Gjonbalaj M."/>
            <person name="Eaton V."/>
            <person name="Seok R."/>
            <person name="Leiner I.M."/>
            <person name="Pamer E.G."/>
        </authorList>
    </citation>
    <scope>NUCLEOTIDE SEQUENCE</scope>
    <source>
        <strain evidence="8">MSK.10.16</strain>
    </source>
</reference>
<dbReference type="Proteomes" id="UP000472916">
    <property type="component" value="Unassembled WGS sequence"/>
</dbReference>
<evidence type="ECO:0000313" key="12">
    <source>
        <dbReference type="Proteomes" id="UP000449249"/>
    </source>
</evidence>
<dbReference type="EMBL" id="WWSH01000019">
    <property type="protein sequence ID" value="MZK11650.1"/>
    <property type="molecule type" value="Genomic_DNA"/>
</dbReference>
<dbReference type="InterPro" id="IPR011990">
    <property type="entry name" value="TPR-like_helical_dom_sf"/>
</dbReference>
<proteinExistence type="predicted"/>
<dbReference type="EMBL" id="CYXO01000001">
    <property type="protein sequence ID" value="CUM70847.1"/>
    <property type="molecule type" value="Genomic_DNA"/>
</dbReference>
<dbReference type="SMART" id="SM00028">
    <property type="entry name" value="TPR"/>
    <property type="match status" value="4"/>
</dbReference>
<evidence type="ECO:0000256" key="2">
    <source>
        <dbReference type="SAM" id="SignalP"/>
    </source>
</evidence>
<dbReference type="EMBL" id="CYYM01000001">
    <property type="protein sequence ID" value="CUN34324.1"/>
    <property type="molecule type" value="Genomic_DNA"/>
</dbReference>
<reference evidence="9 10" key="1">
    <citation type="submission" date="2015-09" db="EMBL/GenBank/DDBJ databases">
        <authorList>
            <consortium name="Pathogen Informatics"/>
        </authorList>
    </citation>
    <scope>NUCLEOTIDE SEQUENCE [LARGE SCALE GENOMIC DNA]</scope>
    <source>
        <strain evidence="4 9">2789STDY5608851</strain>
        <strain evidence="3 10">2789STDY5834961</strain>
    </source>
</reference>
<keyword evidence="1" id="KW-0802">TPR repeat</keyword>
<dbReference type="PROSITE" id="PS51257">
    <property type="entry name" value="PROKAR_LIPOPROTEIN"/>
    <property type="match status" value="1"/>
</dbReference>
<dbReference type="PROSITE" id="PS50005">
    <property type="entry name" value="TPR"/>
    <property type="match status" value="1"/>
</dbReference>
<dbReference type="SUPFAM" id="SSF48452">
    <property type="entry name" value="TPR-like"/>
    <property type="match status" value="1"/>
</dbReference>
<feature type="chain" id="PRO_5042332550" evidence="2">
    <location>
        <begin position="22"/>
        <end position="173"/>
    </location>
</feature>
<accession>A0A173QZ86</accession>
<evidence type="ECO:0000313" key="10">
    <source>
        <dbReference type="Proteomes" id="UP000095597"/>
    </source>
</evidence>
<dbReference type="Pfam" id="PF13432">
    <property type="entry name" value="TPR_16"/>
    <property type="match status" value="1"/>
</dbReference>
<evidence type="ECO:0000313" key="5">
    <source>
        <dbReference type="EMBL" id="MZK11650.1"/>
    </source>
</evidence>
<evidence type="ECO:0000313" key="9">
    <source>
        <dbReference type="Proteomes" id="UP000095380"/>
    </source>
</evidence>
<dbReference type="Gene3D" id="1.25.40.10">
    <property type="entry name" value="Tetratricopeptide repeat domain"/>
    <property type="match status" value="2"/>
</dbReference>
<dbReference type="OrthoDB" id="305319at2"/>
<dbReference type="Proteomes" id="UP000095597">
    <property type="component" value="Unassembled WGS sequence"/>
</dbReference>
<reference evidence="8" key="4">
    <citation type="submission" date="2020-02" db="EMBL/GenBank/DDBJ databases">
        <authorList>
            <person name="Littmann E."/>
            <person name="Sorbara M."/>
        </authorList>
    </citation>
    <scope>NUCLEOTIDE SEQUENCE</scope>
    <source>
        <strain evidence="8">MSK.10.16</strain>
    </source>
</reference>
<dbReference type="Proteomes" id="UP000095380">
    <property type="component" value="Unassembled WGS sequence"/>
</dbReference>
<evidence type="ECO:0000313" key="3">
    <source>
        <dbReference type="EMBL" id="CUM70847.1"/>
    </source>
</evidence>
<dbReference type="Proteomes" id="UP000724058">
    <property type="component" value="Unassembled WGS sequence"/>
</dbReference>
<evidence type="ECO:0000313" key="4">
    <source>
        <dbReference type="EMBL" id="CUN34324.1"/>
    </source>
</evidence>
<dbReference type="GO" id="GO:0032259">
    <property type="term" value="P:methylation"/>
    <property type="evidence" value="ECO:0007669"/>
    <property type="project" value="UniProtKB-KW"/>
</dbReference>
<dbReference type="EMBL" id="WWSB01000016">
    <property type="protein sequence ID" value="MZK18753.1"/>
    <property type="molecule type" value="Genomic_DNA"/>
</dbReference>
<dbReference type="EMBL" id="JAAIOD010000019">
    <property type="protein sequence ID" value="NSE58935.1"/>
    <property type="molecule type" value="Genomic_DNA"/>
</dbReference>
<evidence type="ECO:0000313" key="8">
    <source>
        <dbReference type="EMBL" id="NSE58935.1"/>
    </source>
</evidence>
<evidence type="ECO:0000313" key="11">
    <source>
        <dbReference type="Proteomes" id="UP000446719"/>
    </source>
</evidence>
<keyword evidence="3" id="KW-0808">Transferase</keyword>
<dbReference type="RefSeq" id="WP_055193323.1">
    <property type="nucleotide sequence ID" value="NZ_CYXO01000001.1"/>
</dbReference>
<gene>
    <name evidence="4" type="ORF">ERS852408_00026</name>
    <name evidence="3" type="ORF">ERS852573_00154</name>
    <name evidence="8" type="ORF">G4332_12665</name>
    <name evidence="7" type="ORF">GT528_06315</name>
    <name evidence="6" type="ORF">GT565_11680</name>
    <name evidence="5" type="ORF">GT576_15230</name>
</gene>
<keyword evidence="2" id="KW-0732">Signal</keyword>
<dbReference type="Proteomes" id="UP000446719">
    <property type="component" value="Unassembled WGS sequence"/>
</dbReference>
<dbReference type="AlphaFoldDB" id="A0A173QZ86"/>
<evidence type="ECO:0000313" key="6">
    <source>
        <dbReference type="EMBL" id="MZK18753.1"/>
    </source>
</evidence>
<sequence length="173" mass="19662">MKKIKALLVVVCTGVLLTACGNSSQKGVEYLEDGKYDQAIEQFEQAVDKKKNVGDAYRGIGIAKWEKKDYKGARKAFKKALENDAEKTGTIYNMIGNCDLKLGEAKEALNYYNLGLAQEDSGKKMKKEMQYNIIVAYEQMEDWESAKVKLEEYLENYPNDKSAKKEAEFLKTR</sequence>
<dbReference type="Pfam" id="PF13174">
    <property type="entry name" value="TPR_6"/>
    <property type="match status" value="1"/>
</dbReference>
<evidence type="ECO:0000256" key="1">
    <source>
        <dbReference type="PROSITE-ProRule" id="PRU00339"/>
    </source>
</evidence>
<organism evidence="3 10">
    <name type="scientific">Dorea longicatena</name>
    <dbReference type="NCBI Taxonomy" id="88431"/>
    <lineage>
        <taxon>Bacteria</taxon>
        <taxon>Bacillati</taxon>
        <taxon>Bacillota</taxon>
        <taxon>Clostridia</taxon>
        <taxon>Lachnospirales</taxon>
        <taxon>Lachnospiraceae</taxon>
        <taxon>Dorea</taxon>
    </lineage>
</organism>
<dbReference type="Proteomes" id="UP000449249">
    <property type="component" value="Unassembled WGS sequence"/>
</dbReference>
<name>A0A173QZ86_9FIRM</name>